<feature type="transmembrane region" description="Helical" evidence="5">
    <location>
        <begin position="112"/>
        <end position="132"/>
    </location>
</feature>
<feature type="transmembrane region" description="Helical" evidence="5">
    <location>
        <begin position="73"/>
        <end position="92"/>
    </location>
</feature>
<dbReference type="STRING" id="332977.SAMN05421740_101313"/>
<evidence type="ECO:0000259" key="6">
    <source>
        <dbReference type="Pfam" id="PF07291"/>
    </source>
</evidence>
<evidence type="ECO:0000256" key="4">
    <source>
        <dbReference type="ARBA" id="ARBA00023136"/>
    </source>
</evidence>
<dbReference type="EMBL" id="FNZR01000001">
    <property type="protein sequence ID" value="SEK24041.1"/>
    <property type="molecule type" value="Genomic_DNA"/>
</dbReference>
<reference evidence="8" key="1">
    <citation type="submission" date="2016-10" db="EMBL/GenBank/DDBJ databases">
        <authorList>
            <person name="Varghese N."/>
            <person name="Submissions S."/>
        </authorList>
    </citation>
    <scope>NUCLEOTIDE SEQUENCE [LARGE SCALE GENOMIC DNA]</scope>
    <source>
        <strain evidence="8">Jip14</strain>
    </source>
</reference>
<dbReference type="GO" id="GO:0016020">
    <property type="term" value="C:membrane"/>
    <property type="evidence" value="ECO:0007669"/>
    <property type="project" value="UniProtKB-SubCell"/>
</dbReference>
<keyword evidence="2 5" id="KW-0812">Transmembrane</keyword>
<dbReference type="Pfam" id="PF07291">
    <property type="entry name" value="MauE"/>
    <property type="match status" value="1"/>
</dbReference>
<evidence type="ECO:0000256" key="2">
    <source>
        <dbReference type="ARBA" id="ARBA00022692"/>
    </source>
</evidence>
<keyword evidence="4 5" id="KW-0472">Membrane</keyword>
<dbReference type="InterPro" id="IPR009908">
    <property type="entry name" value="Methylamine_util_MauE"/>
</dbReference>
<protein>
    <recommendedName>
        <fullName evidence="6">Methylamine utilisation protein MauE domain-containing protein</fullName>
    </recommendedName>
</protein>
<evidence type="ECO:0000313" key="7">
    <source>
        <dbReference type="EMBL" id="SEK24041.1"/>
    </source>
</evidence>
<keyword evidence="8" id="KW-1185">Reference proteome</keyword>
<name>A0A1H7FD71_9SPHI</name>
<dbReference type="RefSeq" id="WP_090602223.1">
    <property type="nucleotide sequence ID" value="NZ_FNZR01000001.1"/>
</dbReference>
<sequence length="170" mass="19346">MKKGTWLNIISGLIAIMFFYAVYVQLFNSEQKLSEKLKNVFSENAAGILAWLIPAILIITIILLVYKHTRLIGFWASFSLLVVFNVYLILVMDRVAVDGQLNYGGILDNVGLGWQVALNILFIALAILGIWIERYGAAKNPSKRMRHLWFNKNSDKNLEEKNLNKNVMQG</sequence>
<evidence type="ECO:0000256" key="3">
    <source>
        <dbReference type="ARBA" id="ARBA00022989"/>
    </source>
</evidence>
<dbReference type="Proteomes" id="UP000198916">
    <property type="component" value="Unassembled WGS sequence"/>
</dbReference>
<evidence type="ECO:0000256" key="5">
    <source>
        <dbReference type="SAM" id="Phobius"/>
    </source>
</evidence>
<dbReference type="AlphaFoldDB" id="A0A1H7FD71"/>
<feature type="transmembrane region" description="Helical" evidence="5">
    <location>
        <begin position="7"/>
        <end position="26"/>
    </location>
</feature>
<evidence type="ECO:0000313" key="8">
    <source>
        <dbReference type="Proteomes" id="UP000198916"/>
    </source>
</evidence>
<feature type="transmembrane region" description="Helical" evidence="5">
    <location>
        <begin position="46"/>
        <end position="66"/>
    </location>
</feature>
<accession>A0A1H7FD71</accession>
<comment type="subcellular location">
    <subcellularLocation>
        <location evidence="1">Membrane</location>
        <topology evidence="1">Multi-pass membrane protein</topology>
    </subcellularLocation>
</comment>
<evidence type="ECO:0000256" key="1">
    <source>
        <dbReference type="ARBA" id="ARBA00004141"/>
    </source>
</evidence>
<gene>
    <name evidence="7" type="ORF">SAMN05421740_101313</name>
</gene>
<feature type="domain" description="Methylamine utilisation protein MauE" evidence="6">
    <location>
        <begin position="7"/>
        <end position="131"/>
    </location>
</feature>
<dbReference type="GO" id="GO:0030416">
    <property type="term" value="P:methylamine metabolic process"/>
    <property type="evidence" value="ECO:0007669"/>
    <property type="project" value="InterPro"/>
</dbReference>
<proteinExistence type="predicted"/>
<organism evidence="7 8">
    <name type="scientific">Parapedobacter koreensis</name>
    <dbReference type="NCBI Taxonomy" id="332977"/>
    <lineage>
        <taxon>Bacteria</taxon>
        <taxon>Pseudomonadati</taxon>
        <taxon>Bacteroidota</taxon>
        <taxon>Sphingobacteriia</taxon>
        <taxon>Sphingobacteriales</taxon>
        <taxon>Sphingobacteriaceae</taxon>
        <taxon>Parapedobacter</taxon>
    </lineage>
</organism>
<keyword evidence="3 5" id="KW-1133">Transmembrane helix</keyword>